<gene>
    <name evidence="1" type="ORF">ILT43_12120</name>
</gene>
<dbReference type="Pfam" id="PF05521">
    <property type="entry name" value="Phage_HCP"/>
    <property type="match status" value="1"/>
</dbReference>
<sequence>MSSATGMETVEWVLLASAFAAQKGLTYKDATRMAGLDVTAEAKFVIRYRQGIDATMQVECEGKRYSIISVEEQGNREGLELLVRAV</sequence>
<dbReference type="NCBIfam" id="TIGR01563">
    <property type="entry name" value="gp16_SPP1"/>
    <property type="match status" value="1"/>
</dbReference>
<protein>
    <submittedName>
        <fullName evidence="1">Phage head closure protein</fullName>
    </submittedName>
</protein>
<evidence type="ECO:0000313" key="2">
    <source>
        <dbReference type="Proteomes" id="UP000763641"/>
    </source>
</evidence>
<evidence type="ECO:0000313" key="1">
    <source>
        <dbReference type="EMBL" id="MBM6577119.1"/>
    </source>
</evidence>
<dbReference type="Proteomes" id="UP000763641">
    <property type="component" value="Unassembled WGS sequence"/>
</dbReference>
<reference evidence="1 2" key="1">
    <citation type="submission" date="2020-12" db="EMBL/GenBank/DDBJ databases">
        <title>Sphingomonas sp.</title>
        <authorList>
            <person name="Kim M.K."/>
        </authorList>
    </citation>
    <scope>NUCLEOTIDE SEQUENCE [LARGE SCALE GENOMIC DNA]</scope>
    <source>
        <strain evidence="1 2">BT552</strain>
    </source>
</reference>
<comment type="caution">
    <text evidence="1">The sequence shown here is derived from an EMBL/GenBank/DDBJ whole genome shotgun (WGS) entry which is preliminary data.</text>
</comment>
<name>A0ABS2D862_9SPHN</name>
<proteinExistence type="predicted"/>
<dbReference type="EMBL" id="JAFEMC010000003">
    <property type="protein sequence ID" value="MBM6577119.1"/>
    <property type="molecule type" value="Genomic_DNA"/>
</dbReference>
<dbReference type="Gene3D" id="2.40.10.270">
    <property type="entry name" value="Bacteriophage SPP1 head-tail adaptor protein"/>
    <property type="match status" value="1"/>
</dbReference>
<keyword evidence="2" id="KW-1185">Reference proteome</keyword>
<dbReference type="InterPro" id="IPR038666">
    <property type="entry name" value="SSP1_head-tail_sf"/>
</dbReference>
<accession>A0ABS2D862</accession>
<organism evidence="1 2">
    <name type="scientific">Sphingomonas longa</name>
    <dbReference type="NCBI Taxonomy" id="2778730"/>
    <lineage>
        <taxon>Bacteria</taxon>
        <taxon>Pseudomonadati</taxon>
        <taxon>Pseudomonadota</taxon>
        <taxon>Alphaproteobacteria</taxon>
        <taxon>Sphingomonadales</taxon>
        <taxon>Sphingomonadaceae</taxon>
        <taxon>Sphingomonas</taxon>
    </lineage>
</organism>
<dbReference type="InterPro" id="IPR008767">
    <property type="entry name" value="Phage_SPP1_head-tail_adaptor"/>
</dbReference>